<evidence type="ECO:0008006" key="3">
    <source>
        <dbReference type="Google" id="ProtNLM"/>
    </source>
</evidence>
<dbReference type="Proteomes" id="UP000233556">
    <property type="component" value="Unassembled WGS sequence"/>
</dbReference>
<protein>
    <recommendedName>
        <fullName evidence="3">Rna-directed dna polymerase from mobile element jockey-like</fullName>
    </recommendedName>
</protein>
<evidence type="ECO:0000313" key="2">
    <source>
        <dbReference type="Proteomes" id="UP000233556"/>
    </source>
</evidence>
<name>A0A2I0TW80_LIMLA</name>
<sequence length="153" mass="17260">MGDATHPCSVTWAVHPCASLPQFPACPRAGGTLFINDLDEGIECTLSKAAGNTKLGGSVDLLEGRKALQRDLDRLDRWAETNVLGPHYKKDIEVLEWVQRKAMKLVRGLEHKSFEERLRELGLFSLEKRRLRGDLITLYNYLKVRWGSVSSPK</sequence>
<evidence type="ECO:0000313" key="1">
    <source>
        <dbReference type="EMBL" id="PKU38032.1"/>
    </source>
</evidence>
<accession>A0A2I0TW80</accession>
<dbReference type="EMBL" id="KZ506893">
    <property type="protein sequence ID" value="PKU38032.1"/>
    <property type="molecule type" value="Genomic_DNA"/>
</dbReference>
<dbReference type="AlphaFoldDB" id="A0A2I0TW80"/>
<proteinExistence type="predicted"/>
<organism evidence="1 2">
    <name type="scientific">Limosa lapponica baueri</name>
    <dbReference type="NCBI Taxonomy" id="1758121"/>
    <lineage>
        <taxon>Eukaryota</taxon>
        <taxon>Metazoa</taxon>
        <taxon>Chordata</taxon>
        <taxon>Craniata</taxon>
        <taxon>Vertebrata</taxon>
        <taxon>Euteleostomi</taxon>
        <taxon>Archelosauria</taxon>
        <taxon>Archosauria</taxon>
        <taxon>Dinosauria</taxon>
        <taxon>Saurischia</taxon>
        <taxon>Theropoda</taxon>
        <taxon>Coelurosauria</taxon>
        <taxon>Aves</taxon>
        <taxon>Neognathae</taxon>
        <taxon>Neoaves</taxon>
        <taxon>Charadriiformes</taxon>
        <taxon>Scolopacidae</taxon>
        <taxon>Limosa</taxon>
    </lineage>
</organism>
<reference evidence="2" key="2">
    <citation type="submission" date="2017-12" db="EMBL/GenBank/DDBJ databases">
        <title>Genome sequence of the Bar-tailed Godwit (Limosa lapponica baueri).</title>
        <authorList>
            <person name="Lima N.C.B."/>
            <person name="Parody-Merino A.M."/>
            <person name="Battley P.F."/>
            <person name="Fidler A.E."/>
            <person name="Prosdocimi F."/>
        </authorList>
    </citation>
    <scope>NUCLEOTIDE SEQUENCE [LARGE SCALE GENOMIC DNA]</scope>
</reference>
<keyword evidence="2" id="KW-1185">Reference proteome</keyword>
<reference evidence="2" key="1">
    <citation type="submission" date="2017-11" db="EMBL/GenBank/DDBJ databases">
        <authorList>
            <person name="Lima N.C."/>
            <person name="Parody-Merino A.M."/>
            <person name="Battley P.F."/>
            <person name="Fidler A.E."/>
            <person name="Prosdocimi F."/>
        </authorList>
    </citation>
    <scope>NUCLEOTIDE SEQUENCE [LARGE SCALE GENOMIC DNA]</scope>
</reference>
<gene>
    <name evidence="1" type="ORF">llap_11671</name>
</gene>